<evidence type="ECO:0000313" key="3">
    <source>
        <dbReference type="Proteomes" id="UP000467124"/>
    </source>
</evidence>
<evidence type="ECO:0000313" key="2">
    <source>
        <dbReference type="EMBL" id="MYR33800.1"/>
    </source>
</evidence>
<feature type="chain" id="PRO_5038928434" evidence="1">
    <location>
        <begin position="26"/>
        <end position="152"/>
    </location>
</feature>
<reference evidence="2 3" key="1">
    <citation type="journal article" date="2019" name="Nat. Commun.">
        <title>The antimicrobial potential of Streptomyces from insect microbiomes.</title>
        <authorList>
            <person name="Chevrette M.G."/>
            <person name="Carlson C.M."/>
            <person name="Ortega H.E."/>
            <person name="Thomas C."/>
            <person name="Ananiev G.E."/>
            <person name="Barns K.J."/>
            <person name="Book A.J."/>
            <person name="Cagnazzo J."/>
            <person name="Carlos C."/>
            <person name="Flanigan W."/>
            <person name="Grubbs K.J."/>
            <person name="Horn H.A."/>
            <person name="Hoffmann F.M."/>
            <person name="Klassen J.L."/>
            <person name="Knack J.J."/>
            <person name="Lewin G.R."/>
            <person name="McDonald B.R."/>
            <person name="Muller L."/>
            <person name="Melo W.G.P."/>
            <person name="Pinto-Tomas A.A."/>
            <person name="Schmitz A."/>
            <person name="Wendt-Pienkowski E."/>
            <person name="Wildman S."/>
            <person name="Zhao M."/>
            <person name="Zhang F."/>
            <person name="Bugni T.S."/>
            <person name="Andes D.R."/>
            <person name="Pupo M.T."/>
            <person name="Currie C.R."/>
        </authorList>
    </citation>
    <scope>NUCLEOTIDE SEQUENCE [LARGE SCALE GENOMIC DNA]</scope>
    <source>
        <strain evidence="2 3">SID5840</strain>
    </source>
</reference>
<dbReference type="Pfam" id="PF12028">
    <property type="entry name" value="DUF3515"/>
    <property type="match status" value="1"/>
</dbReference>
<dbReference type="PROSITE" id="PS51257">
    <property type="entry name" value="PROKAR_LIPOPROTEIN"/>
    <property type="match status" value="1"/>
</dbReference>
<sequence>MLKRYFGVACVVALLTAGCGQTVQMQPFEAEPNTAEPCAALVADLPDTLLGADRATLQPESEVMAAWGDPPIGLRCGVPRPSGLEMDSVLMEVGDVAWLPQPEDAPTVFTAVQREAYVELSVPSSYGAPAAALSEVSELIAEHLDERADSGV</sequence>
<evidence type="ECO:0000256" key="1">
    <source>
        <dbReference type="SAM" id="SignalP"/>
    </source>
</evidence>
<dbReference type="RefSeq" id="WP_014909726.1">
    <property type="nucleotide sequence ID" value="NZ_BAZE01000004.1"/>
</dbReference>
<organism evidence="2 3">
    <name type="scientific">Nocardiopsis alba</name>
    <dbReference type="NCBI Taxonomy" id="53437"/>
    <lineage>
        <taxon>Bacteria</taxon>
        <taxon>Bacillati</taxon>
        <taxon>Actinomycetota</taxon>
        <taxon>Actinomycetes</taxon>
        <taxon>Streptosporangiales</taxon>
        <taxon>Nocardiopsidaceae</taxon>
        <taxon>Nocardiopsis</taxon>
    </lineage>
</organism>
<dbReference type="EMBL" id="WWHY01000001">
    <property type="protein sequence ID" value="MYR33800.1"/>
    <property type="molecule type" value="Genomic_DNA"/>
</dbReference>
<protein>
    <submittedName>
        <fullName evidence="2">DUF3515 family protein</fullName>
    </submittedName>
</protein>
<accession>A0A7K2IV08</accession>
<gene>
    <name evidence="2" type="ORF">GTW20_16440</name>
</gene>
<dbReference type="GeneID" id="91391329"/>
<dbReference type="Proteomes" id="UP000467124">
    <property type="component" value="Unassembled WGS sequence"/>
</dbReference>
<proteinExistence type="predicted"/>
<keyword evidence="1" id="KW-0732">Signal</keyword>
<feature type="signal peptide" evidence="1">
    <location>
        <begin position="1"/>
        <end position="25"/>
    </location>
</feature>
<name>A0A7K2IV08_9ACTN</name>
<dbReference type="OMA" id="VQWFEIS"/>
<dbReference type="InterPro" id="IPR021903">
    <property type="entry name" value="DUF3515"/>
</dbReference>
<comment type="caution">
    <text evidence="2">The sequence shown here is derived from an EMBL/GenBank/DDBJ whole genome shotgun (WGS) entry which is preliminary data.</text>
</comment>
<dbReference type="AlphaFoldDB" id="A0A7K2IV08"/>